<evidence type="ECO:0000256" key="4">
    <source>
        <dbReference type="ARBA" id="ARBA00022989"/>
    </source>
</evidence>
<evidence type="ECO:0000256" key="5">
    <source>
        <dbReference type="ARBA" id="ARBA00023136"/>
    </source>
</evidence>
<gene>
    <name evidence="8" type="ORF">NM06_15530</name>
</gene>
<feature type="domain" description="RDD" evidence="7">
    <location>
        <begin position="13"/>
        <end position="146"/>
    </location>
</feature>
<evidence type="ECO:0000256" key="1">
    <source>
        <dbReference type="ARBA" id="ARBA00004651"/>
    </source>
</evidence>
<dbReference type="AlphaFoldDB" id="A0A0A5JIN4"/>
<dbReference type="GO" id="GO:0005886">
    <property type="term" value="C:plasma membrane"/>
    <property type="evidence" value="ECO:0007669"/>
    <property type="project" value="UniProtKB-SubCell"/>
</dbReference>
<sequence>MGEPGTTPETVLASRWSRFWAWLIDSLITIIFVVPVYIYLLPEDLENANGSPLLSLLILAYSGAIYLLLHGYLLHKYGQSIGKNVFEIAIVTMENQRVGLPKLILKRWLPLAIISFLGPIGSLLIIINILFIFRKDRRCIHDLIAGTQVVSIAKKKELVLTD</sequence>
<name>A0A0A5JIN4_PHOS4</name>
<comment type="caution">
    <text evidence="8">The sequence shown here is derived from an EMBL/GenBank/DDBJ whole genome shotgun (WGS) entry which is preliminary data.</text>
</comment>
<keyword evidence="2" id="KW-1003">Cell membrane</keyword>
<feature type="transmembrane region" description="Helical" evidence="6">
    <location>
        <begin position="53"/>
        <end position="73"/>
    </location>
</feature>
<evidence type="ECO:0000313" key="9">
    <source>
        <dbReference type="Proteomes" id="UP000030451"/>
    </source>
</evidence>
<evidence type="ECO:0000256" key="6">
    <source>
        <dbReference type="SAM" id="Phobius"/>
    </source>
</evidence>
<dbReference type="Pfam" id="PF06271">
    <property type="entry name" value="RDD"/>
    <property type="match status" value="1"/>
</dbReference>
<evidence type="ECO:0000313" key="8">
    <source>
        <dbReference type="EMBL" id="KGY07828.1"/>
    </source>
</evidence>
<evidence type="ECO:0000259" key="7">
    <source>
        <dbReference type="Pfam" id="PF06271"/>
    </source>
</evidence>
<dbReference type="Proteomes" id="UP000030451">
    <property type="component" value="Unassembled WGS sequence"/>
</dbReference>
<dbReference type="PANTHER" id="PTHR36115">
    <property type="entry name" value="PROLINE-RICH ANTIGEN HOMOLOG-RELATED"/>
    <property type="match status" value="1"/>
</dbReference>
<feature type="transmembrane region" description="Helical" evidence="6">
    <location>
        <begin position="20"/>
        <end position="41"/>
    </location>
</feature>
<dbReference type="InterPro" id="IPR051791">
    <property type="entry name" value="Pra-immunoreactive"/>
</dbReference>
<dbReference type="EMBL" id="JRWP01000038">
    <property type="protein sequence ID" value="KGY07828.1"/>
    <property type="molecule type" value="Genomic_DNA"/>
</dbReference>
<dbReference type="OrthoDB" id="8612316at2"/>
<evidence type="ECO:0000256" key="3">
    <source>
        <dbReference type="ARBA" id="ARBA00022692"/>
    </source>
</evidence>
<evidence type="ECO:0000256" key="2">
    <source>
        <dbReference type="ARBA" id="ARBA00022475"/>
    </source>
</evidence>
<protein>
    <recommendedName>
        <fullName evidence="7">RDD domain-containing protein</fullName>
    </recommendedName>
</protein>
<dbReference type="PANTHER" id="PTHR36115:SF4">
    <property type="entry name" value="MEMBRANE PROTEIN"/>
    <property type="match status" value="1"/>
</dbReference>
<proteinExistence type="predicted"/>
<keyword evidence="3 6" id="KW-0812">Transmembrane</keyword>
<reference evidence="8 9" key="1">
    <citation type="submission" date="2014-10" db="EMBL/GenBank/DDBJ databases">
        <title>Genome sequencing of Vibrio sinaloensis T08.</title>
        <authorList>
            <person name="Chan K.-G."/>
            <person name="Mohamad N.I."/>
        </authorList>
    </citation>
    <scope>NUCLEOTIDE SEQUENCE [LARGE SCALE GENOMIC DNA]</scope>
    <source>
        <strain evidence="8 9">T08</strain>
    </source>
</reference>
<comment type="subcellular location">
    <subcellularLocation>
        <location evidence="1">Cell membrane</location>
        <topology evidence="1">Multi-pass membrane protein</topology>
    </subcellularLocation>
</comment>
<dbReference type="InterPro" id="IPR010432">
    <property type="entry name" value="RDD"/>
</dbReference>
<keyword evidence="5 6" id="KW-0472">Membrane</keyword>
<accession>A0A0A5JIN4</accession>
<organism evidence="8 9">
    <name type="scientific">Photobacterium sp. (strain ATCC 43367)</name>
    <dbReference type="NCBI Taxonomy" id="379097"/>
    <lineage>
        <taxon>Bacteria</taxon>
        <taxon>Pseudomonadati</taxon>
        <taxon>Pseudomonadota</taxon>
        <taxon>Gammaproteobacteria</taxon>
        <taxon>Vibrionales</taxon>
        <taxon>Vibrionaceae</taxon>
        <taxon>Vibrio</taxon>
        <taxon>Vibrio oreintalis group</taxon>
    </lineage>
</organism>
<keyword evidence="4 6" id="KW-1133">Transmembrane helix</keyword>
<feature type="transmembrane region" description="Helical" evidence="6">
    <location>
        <begin position="108"/>
        <end position="133"/>
    </location>
</feature>